<evidence type="ECO:0000256" key="5">
    <source>
        <dbReference type="ARBA" id="ARBA00051722"/>
    </source>
</evidence>
<dbReference type="GO" id="GO:0030145">
    <property type="term" value="F:manganese ion binding"/>
    <property type="evidence" value="ECO:0007669"/>
    <property type="project" value="InterPro"/>
</dbReference>
<comment type="similarity">
    <text evidence="1">Belongs to the metallo-dependent hydrolases superfamily. CpsB/CapC family.</text>
</comment>
<name>A0A6N3AB20_9FIRM</name>
<dbReference type="InterPro" id="IPR016667">
    <property type="entry name" value="Caps_polysacc_synth_CpsB/CapC"/>
</dbReference>
<dbReference type="GO" id="GO:0004725">
    <property type="term" value="F:protein tyrosine phosphatase activity"/>
    <property type="evidence" value="ECO:0007669"/>
    <property type="project" value="UniProtKB-EC"/>
</dbReference>
<reference evidence="6" key="1">
    <citation type="submission" date="2019-11" db="EMBL/GenBank/DDBJ databases">
        <authorList>
            <person name="Feng L."/>
        </authorList>
    </citation>
    <scope>NUCLEOTIDE SEQUENCE</scope>
    <source>
        <strain evidence="6">VdisparLFYP95</strain>
    </source>
</reference>
<accession>A0A6N3AB20</accession>
<proteinExistence type="inferred from homology"/>
<sequence length="267" mass="30158">MNRVVDLHGCILPAVLGPQGPQTMAESVKMIKSLAEQGITDIFSTPDVIVSMDMNTWDEMETTLNDVKLAVGEQQVDVTIHSGARVLLCDEMVEYIVAHRNQYLLGNSHFMLVALPENSKVHHINAWLLSLLDMGIVPIISEVETHRQLFTKPEQLLEWVDKGILIQCNMASFNHSNANYHRAIELYRNGLIHFFGTGYCSESDVQAHQGYVEAISKLDSTYKKDLLPNIHLNERDLLADRTFYPTVPSSWVGQKSNFLTRLFGFTL</sequence>
<evidence type="ECO:0000256" key="1">
    <source>
        <dbReference type="ARBA" id="ARBA00005750"/>
    </source>
</evidence>
<comment type="catalytic activity">
    <reaction evidence="5">
        <text>O-phospho-L-tyrosyl-[protein] + H2O = L-tyrosyl-[protein] + phosphate</text>
        <dbReference type="Rhea" id="RHEA:10684"/>
        <dbReference type="Rhea" id="RHEA-COMP:10136"/>
        <dbReference type="Rhea" id="RHEA-COMP:20101"/>
        <dbReference type="ChEBI" id="CHEBI:15377"/>
        <dbReference type="ChEBI" id="CHEBI:43474"/>
        <dbReference type="ChEBI" id="CHEBI:46858"/>
        <dbReference type="ChEBI" id="CHEBI:61978"/>
        <dbReference type="EC" id="3.1.3.48"/>
    </reaction>
</comment>
<protein>
    <recommendedName>
        <fullName evidence="2">protein-tyrosine-phosphatase</fullName>
        <ecNumber evidence="2">3.1.3.48</ecNumber>
    </recommendedName>
</protein>
<dbReference type="EC" id="3.1.3.48" evidence="2"/>
<dbReference type="EMBL" id="CACRUF010000016">
    <property type="protein sequence ID" value="VYT87036.1"/>
    <property type="molecule type" value="Genomic_DNA"/>
</dbReference>
<evidence type="ECO:0000256" key="2">
    <source>
        <dbReference type="ARBA" id="ARBA00013064"/>
    </source>
</evidence>
<evidence type="ECO:0000313" key="6">
    <source>
        <dbReference type="EMBL" id="VYT87036.1"/>
    </source>
</evidence>
<evidence type="ECO:0000256" key="3">
    <source>
        <dbReference type="ARBA" id="ARBA00022801"/>
    </source>
</evidence>
<keyword evidence="3 6" id="KW-0378">Hydrolase</keyword>
<dbReference type="PANTHER" id="PTHR39181">
    <property type="entry name" value="TYROSINE-PROTEIN PHOSPHATASE YWQE"/>
    <property type="match status" value="1"/>
</dbReference>
<organism evidence="6">
    <name type="scientific">Veillonella dispar</name>
    <dbReference type="NCBI Taxonomy" id="39778"/>
    <lineage>
        <taxon>Bacteria</taxon>
        <taxon>Bacillati</taxon>
        <taxon>Bacillota</taxon>
        <taxon>Negativicutes</taxon>
        <taxon>Veillonellales</taxon>
        <taxon>Veillonellaceae</taxon>
        <taxon>Veillonella</taxon>
    </lineage>
</organism>
<dbReference type="Gene3D" id="3.20.20.140">
    <property type="entry name" value="Metal-dependent hydrolases"/>
    <property type="match status" value="1"/>
</dbReference>
<dbReference type="Pfam" id="PF19567">
    <property type="entry name" value="CpsB_CapC"/>
    <property type="match status" value="1"/>
</dbReference>
<evidence type="ECO:0000256" key="4">
    <source>
        <dbReference type="ARBA" id="ARBA00022912"/>
    </source>
</evidence>
<gene>
    <name evidence="6" type="primary">ywqE</name>
    <name evidence="6" type="ORF">VDLFYP95_00925</name>
</gene>
<keyword evidence="4" id="KW-0904">Protein phosphatase</keyword>
<dbReference type="RefSeq" id="WP_119209258.1">
    <property type="nucleotide sequence ID" value="NZ_CACRUF010000016.1"/>
</dbReference>
<dbReference type="PANTHER" id="PTHR39181:SF1">
    <property type="entry name" value="TYROSINE-PROTEIN PHOSPHATASE YWQE"/>
    <property type="match status" value="1"/>
</dbReference>
<dbReference type="AlphaFoldDB" id="A0A6N3AB20"/>